<sequence length="207" mass="23199">MSNNFRFDAVFWDMDGTLVDSEPNHLRSFVDAMGALGLTIPDDFHDRTLGMTEKDVHEYLRSDLGLELDLVEWAQARFEAYAAKPEMVKPHEVAFPIWEKLDEMGVQQMVVSNSDRLIVEYNLERVGLLRPQLKTISRNDVIKGKPDAEPYLRAAYLCEVEPSKCAVIEDSATGLAAGFAAGMTVFMMPEFASETPHPYQPIASLLG</sequence>
<evidence type="ECO:0000256" key="4">
    <source>
        <dbReference type="ARBA" id="ARBA00022842"/>
    </source>
</evidence>
<dbReference type="CDD" id="cd07505">
    <property type="entry name" value="HAD_BPGM-like"/>
    <property type="match status" value="1"/>
</dbReference>
<dbReference type="Pfam" id="PF13419">
    <property type="entry name" value="HAD_2"/>
    <property type="match status" value="1"/>
</dbReference>
<comment type="cofactor">
    <cofactor evidence="1">
        <name>Mg(2+)</name>
        <dbReference type="ChEBI" id="CHEBI:18420"/>
    </cofactor>
</comment>
<proteinExistence type="inferred from homology"/>
<dbReference type="Gene3D" id="1.10.150.240">
    <property type="entry name" value="Putative phosphatase, domain 2"/>
    <property type="match status" value="1"/>
</dbReference>
<dbReference type="Gene3D" id="3.40.50.1000">
    <property type="entry name" value="HAD superfamily/HAD-like"/>
    <property type="match status" value="1"/>
</dbReference>
<reference evidence="6 7" key="1">
    <citation type="submission" date="2020-03" db="EMBL/GenBank/DDBJ databases">
        <title>Bacterial isolates of synthetic phycosphere.</title>
        <authorList>
            <person name="Fu H."/>
            <person name="Moran M.A."/>
        </authorList>
    </citation>
    <scope>NUCLEOTIDE SEQUENCE [LARGE SCALE GENOMIC DNA]</scope>
    <source>
        <strain evidence="6 7">HF1</strain>
    </source>
</reference>
<evidence type="ECO:0000256" key="1">
    <source>
        <dbReference type="ARBA" id="ARBA00001946"/>
    </source>
</evidence>
<dbReference type="InterPro" id="IPR023198">
    <property type="entry name" value="PGP-like_dom2"/>
</dbReference>
<comment type="similarity">
    <text evidence="2">Belongs to the HAD-like hydrolase superfamily. CbbY/CbbZ/Gph/YieH family.</text>
</comment>
<dbReference type="RefSeq" id="WP_167637012.1">
    <property type="nucleotide sequence ID" value="NZ_JAATOP010000002.1"/>
</dbReference>
<dbReference type="InterPro" id="IPR041492">
    <property type="entry name" value="HAD_2"/>
</dbReference>
<evidence type="ECO:0000256" key="3">
    <source>
        <dbReference type="ARBA" id="ARBA00022723"/>
    </source>
</evidence>
<dbReference type="SUPFAM" id="SSF56784">
    <property type="entry name" value="HAD-like"/>
    <property type="match status" value="1"/>
</dbReference>
<name>A0ABX0VYU2_9RHOB</name>
<gene>
    <name evidence="6" type="ORF">HCZ30_05135</name>
</gene>
<dbReference type="EMBL" id="JAATOP010000002">
    <property type="protein sequence ID" value="NIY71817.1"/>
    <property type="molecule type" value="Genomic_DNA"/>
</dbReference>
<keyword evidence="7" id="KW-1185">Reference proteome</keyword>
<dbReference type="InterPro" id="IPR036412">
    <property type="entry name" value="HAD-like_sf"/>
</dbReference>
<dbReference type="SFLD" id="SFLDS00003">
    <property type="entry name" value="Haloacid_Dehalogenase"/>
    <property type="match status" value="1"/>
</dbReference>
<evidence type="ECO:0000313" key="7">
    <source>
        <dbReference type="Proteomes" id="UP000709466"/>
    </source>
</evidence>
<evidence type="ECO:0000313" key="6">
    <source>
        <dbReference type="EMBL" id="NIY71817.1"/>
    </source>
</evidence>
<dbReference type="InterPro" id="IPR023214">
    <property type="entry name" value="HAD_sf"/>
</dbReference>
<dbReference type="NCBIfam" id="TIGR01509">
    <property type="entry name" value="HAD-SF-IA-v3"/>
    <property type="match status" value="1"/>
</dbReference>
<dbReference type="PANTHER" id="PTHR46193:SF18">
    <property type="entry name" value="HEXITOL PHOSPHATASE B"/>
    <property type="match status" value="1"/>
</dbReference>
<keyword evidence="4" id="KW-0460">Magnesium</keyword>
<protein>
    <submittedName>
        <fullName evidence="6">HAD family phosphatase</fullName>
    </submittedName>
</protein>
<accession>A0ABX0VYU2</accession>
<dbReference type="InterPro" id="IPR006439">
    <property type="entry name" value="HAD-SF_hydro_IA"/>
</dbReference>
<evidence type="ECO:0000256" key="5">
    <source>
        <dbReference type="ARBA" id="ARBA00023277"/>
    </source>
</evidence>
<keyword evidence="3" id="KW-0479">Metal-binding</keyword>
<keyword evidence="5" id="KW-0119">Carbohydrate metabolism</keyword>
<evidence type="ECO:0000256" key="2">
    <source>
        <dbReference type="ARBA" id="ARBA00006171"/>
    </source>
</evidence>
<dbReference type="PANTHER" id="PTHR46193">
    <property type="entry name" value="6-PHOSPHOGLUCONATE PHOSPHATASE"/>
    <property type="match status" value="1"/>
</dbReference>
<comment type="caution">
    <text evidence="6">The sequence shown here is derived from an EMBL/GenBank/DDBJ whole genome shotgun (WGS) entry which is preliminary data.</text>
</comment>
<dbReference type="Proteomes" id="UP000709466">
    <property type="component" value="Unassembled WGS sequence"/>
</dbReference>
<dbReference type="SFLD" id="SFLDG01129">
    <property type="entry name" value="C1.5:_HAD__Beta-PGM__Phosphata"/>
    <property type="match status" value="1"/>
</dbReference>
<dbReference type="InterPro" id="IPR051600">
    <property type="entry name" value="Beta-PGM-like"/>
</dbReference>
<organism evidence="6 7">
    <name type="scientific">Marivivens donghaensis</name>
    <dbReference type="NCBI Taxonomy" id="1699413"/>
    <lineage>
        <taxon>Bacteria</taxon>
        <taxon>Pseudomonadati</taxon>
        <taxon>Pseudomonadota</taxon>
        <taxon>Alphaproteobacteria</taxon>
        <taxon>Rhodobacterales</taxon>
        <taxon>Paracoccaceae</taxon>
        <taxon>Marivivens group</taxon>
        <taxon>Marivivens</taxon>
    </lineage>
</organism>